<comment type="similarity">
    <text evidence="1">Belongs to the short-chain dehydrogenases/reductases (SDR) family.</text>
</comment>
<proteinExistence type="inferred from homology"/>
<dbReference type="AlphaFoldDB" id="D7RFK0"/>
<evidence type="ECO:0000256" key="1">
    <source>
        <dbReference type="ARBA" id="ARBA00006484"/>
    </source>
</evidence>
<dbReference type="Gene3D" id="3.40.50.720">
    <property type="entry name" value="NAD(P)-binding Rossmann-like Domain"/>
    <property type="match status" value="1"/>
</dbReference>
<protein>
    <submittedName>
        <fullName evidence="4">Putative oxygenase-reductase</fullName>
    </submittedName>
</protein>
<feature type="domain" description="Ketoreductase" evidence="3">
    <location>
        <begin position="405"/>
        <end position="593"/>
    </location>
</feature>
<dbReference type="InterPro" id="IPR036188">
    <property type="entry name" value="FAD/NAD-bd_sf"/>
</dbReference>
<dbReference type="SMART" id="SM00822">
    <property type="entry name" value="PKS_KR"/>
    <property type="match status" value="1"/>
</dbReference>
<dbReference type="FunFam" id="3.40.50.720:FF:000084">
    <property type="entry name" value="Short-chain dehydrogenase reductase"/>
    <property type="match status" value="1"/>
</dbReference>
<dbReference type="InterPro" id="IPR002938">
    <property type="entry name" value="FAD-bd"/>
</dbReference>
<dbReference type="Pfam" id="PF13561">
    <property type="entry name" value="adh_short_C2"/>
    <property type="match status" value="1"/>
</dbReference>
<dbReference type="PROSITE" id="PS00061">
    <property type="entry name" value="ADH_SHORT"/>
    <property type="match status" value="1"/>
</dbReference>
<keyword evidence="2" id="KW-0560">Oxidoreductase</keyword>
<organism evidence="4">
    <name type="scientific">Amycolatopsis orientalis subsp. vinearia</name>
    <dbReference type="NCBI Taxonomy" id="797057"/>
    <lineage>
        <taxon>Bacteria</taxon>
        <taxon>Bacillati</taxon>
        <taxon>Actinomycetota</taxon>
        <taxon>Actinomycetes</taxon>
        <taxon>Pseudonocardiales</taxon>
        <taxon>Pseudonocardiaceae</taxon>
        <taxon>Amycolatopsis</taxon>
    </lineage>
</organism>
<gene>
    <name evidence="4" type="primary">bexM</name>
</gene>
<sequence length="652" mass="68022">MTRLEAADVLVVGAGPAGLLLAHDLSAAGVAVTVLEQRTAPHTESRASTLHARTMELFAERGLLDELGPPPRGGAGHFGGLGLDLTEADPAHPYAGQWKAPQTEVEAVLARRAVARGADLRRGHRVTALTEHGTHVEVTATGPAGPARWRAAFVAGCDGEDSTVRRLAGIGFPGHDANRELLRADVRGIDVPDRRFERRPAGLAIASRGPDGTTRLMVHEYGRAPRTSPGEPGFAEFAEVWRRVTGEDVSHGEAVWVNAFGDVRRQAERYRAGRIVLAGDAAHAQLPVGGQAINLGLQDAAELAPRLAAQFTGGPDEALLAGYHDVRHAVGRRALAGIEAQANLLLGGPEVEALREVVGELLDLGPVRRHLAAAISSLDTPRPAARPGAGPTTPRRTEMAQLSGKTALVTGSSRGIGRATAERLARAGALVAVHYAENEDAAAEVVATIEGDGGRAFAVRADLAAPGGVHELFLALELGLKERTGSTDLDILVNNAGVMGGVAPEDITPEQFDRLYAVNAKAPFFLVQRALPNLPDGGRIVNISSGLTRFANPQEVAYAMTKGAVNQLTLHFAKHLGPRGITVNSVGPGITDNGSPVFRNAEVVAQMASLSAFGRVGETDDVAAVVEFLAGPGARWITGSYVDASGGTLLGG</sequence>
<dbReference type="SUPFAM" id="SSF51735">
    <property type="entry name" value="NAD(P)-binding Rossmann-fold domains"/>
    <property type="match status" value="1"/>
</dbReference>
<dbReference type="InterPro" id="IPR036291">
    <property type="entry name" value="NAD(P)-bd_dom_sf"/>
</dbReference>
<dbReference type="EMBL" id="HM055942">
    <property type="protein sequence ID" value="ADI71448.1"/>
    <property type="molecule type" value="Genomic_DNA"/>
</dbReference>
<evidence type="ECO:0000313" key="4">
    <source>
        <dbReference type="EMBL" id="ADI71448.1"/>
    </source>
</evidence>
<dbReference type="PANTHER" id="PTHR43639:SF1">
    <property type="entry name" value="SHORT-CHAIN DEHYDROGENASE_REDUCTASE FAMILY PROTEIN"/>
    <property type="match status" value="1"/>
</dbReference>
<dbReference type="GO" id="GO:0071949">
    <property type="term" value="F:FAD binding"/>
    <property type="evidence" value="ECO:0007669"/>
    <property type="project" value="InterPro"/>
</dbReference>
<dbReference type="PRINTS" id="PR00420">
    <property type="entry name" value="RNGMNOXGNASE"/>
</dbReference>
<dbReference type="PANTHER" id="PTHR43639">
    <property type="entry name" value="OXIDOREDUCTASE, SHORT-CHAIN DEHYDROGENASE/REDUCTASE FAMILY (AFU_ORTHOLOGUE AFUA_5G02870)"/>
    <property type="match status" value="1"/>
</dbReference>
<reference evidence="4" key="1">
    <citation type="journal article" date="2010" name="J. Am. Chem. Soc.">
        <title>A biosynthetic pathway for BE-7585A, a 2-thiosugar-containing angucycline-type natural product.</title>
        <authorList>
            <person name="Sasaki E."/>
            <person name="Ogasawara Y."/>
            <person name="Liu H.W."/>
        </authorList>
    </citation>
    <scope>NUCLEOTIDE SEQUENCE</scope>
    <source>
        <strain evidence="4">BA-07585</strain>
    </source>
</reference>
<evidence type="ECO:0000256" key="2">
    <source>
        <dbReference type="ARBA" id="ARBA00023002"/>
    </source>
</evidence>
<dbReference type="SUPFAM" id="SSF51905">
    <property type="entry name" value="FAD/NAD(P)-binding domain"/>
    <property type="match status" value="1"/>
</dbReference>
<dbReference type="Gene3D" id="3.50.50.60">
    <property type="entry name" value="FAD/NAD(P)-binding domain"/>
    <property type="match status" value="2"/>
</dbReference>
<accession>D7RFK0</accession>
<dbReference type="InterPro" id="IPR002347">
    <property type="entry name" value="SDR_fam"/>
</dbReference>
<dbReference type="Pfam" id="PF01494">
    <property type="entry name" value="FAD_binding_3"/>
    <property type="match status" value="1"/>
</dbReference>
<dbReference type="InterPro" id="IPR020904">
    <property type="entry name" value="Sc_DH/Rdtase_CS"/>
</dbReference>
<evidence type="ECO:0000259" key="3">
    <source>
        <dbReference type="SMART" id="SM00822"/>
    </source>
</evidence>
<name>D7RFK0_AMYOR</name>
<dbReference type="InterPro" id="IPR057326">
    <property type="entry name" value="KR_dom"/>
</dbReference>
<dbReference type="GO" id="GO:0016491">
    <property type="term" value="F:oxidoreductase activity"/>
    <property type="evidence" value="ECO:0007669"/>
    <property type="project" value="UniProtKB-KW"/>
</dbReference>
<dbReference type="Gene3D" id="3.30.70.2450">
    <property type="match status" value="1"/>
</dbReference>